<name>A0ABQ9BX10_9ROSI</name>
<accession>A0ABQ9BX10</accession>
<gene>
    <name evidence="1" type="ORF">OIU77_024447</name>
</gene>
<protein>
    <submittedName>
        <fullName evidence="1">Uncharacterized protein</fullName>
    </submittedName>
</protein>
<dbReference type="Proteomes" id="UP001141253">
    <property type="component" value="Chromosome 2"/>
</dbReference>
<sequence>MFLLYLHRRCHPCYYVMELYSAEKILCLHKLEASFNYLVQVSVCVNELWEMIL</sequence>
<comment type="caution">
    <text evidence="1">The sequence shown here is derived from an EMBL/GenBank/DDBJ whole genome shotgun (WGS) entry which is preliminary data.</text>
</comment>
<evidence type="ECO:0000313" key="1">
    <source>
        <dbReference type="EMBL" id="KAJ6390227.1"/>
    </source>
</evidence>
<evidence type="ECO:0000313" key="2">
    <source>
        <dbReference type="Proteomes" id="UP001141253"/>
    </source>
</evidence>
<organism evidence="1 2">
    <name type="scientific">Salix suchowensis</name>
    <dbReference type="NCBI Taxonomy" id="1278906"/>
    <lineage>
        <taxon>Eukaryota</taxon>
        <taxon>Viridiplantae</taxon>
        <taxon>Streptophyta</taxon>
        <taxon>Embryophyta</taxon>
        <taxon>Tracheophyta</taxon>
        <taxon>Spermatophyta</taxon>
        <taxon>Magnoliopsida</taxon>
        <taxon>eudicotyledons</taxon>
        <taxon>Gunneridae</taxon>
        <taxon>Pentapetalae</taxon>
        <taxon>rosids</taxon>
        <taxon>fabids</taxon>
        <taxon>Malpighiales</taxon>
        <taxon>Salicaceae</taxon>
        <taxon>Saliceae</taxon>
        <taxon>Salix</taxon>
    </lineage>
</organism>
<keyword evidence="2" id="KW-1185">Reference proteome</keyword>
<dbReference type="EMBL" id="JAPFFI010000006">
    <property type="protein sequence ID" value="KAJ6390227.1"/>
    <property type="molecule type" value="Genomic_DNA"/>
</dbReference>
<reference evidence="1" key="2">
    <citation type="journal article" date="2023" name="Int. J. Mol. Sci.">
        <title>De Novo Assembly and Annotation of 11 Diverse Shrub Willow (Salix) Genomes Reveals Novel Gene Organization in Sex-Linked Regions.</title>
        <authorList>
            <person name="Hyden B."/>
            <person name="Feng K."/>
            <person name="Yates T.B."/>
            <person name="Jawdy S."/>
            <person name="Cereghino C."/>
            <person name="Smart L.B."/>
            <person name="Muchero W."/>
        </authorList>
    </citation>
    <scope>NUCLEOTIDE SEQUENCE</scope>
    <source>
        <tissue evidence="1">Shoot tip</tissue>
    </source>
</reference>
<proteinExistence type="predicted"/>
<reference evidence="1" key="1">
    <citation type="submission" date="2022-10" db="EMBL/GenBank/DDBJ databases">
        <authorList>
            <person name="Hyden B.L."/>
            <person name="Feng K."/>
            <person name="Yates T."/>
            <person name="Jawdy S."/>
            <person name="Smart L.B."/>
            <person name="Muchero W."/>
        </authorList>
    </citation>
    <scope>NUCLEOTIDE SEQUENCE</scope>
    <source>
        <tissue evidence="1">Shoot tip</tissue>
    </source>
</reference>